<keyword evidence="3" id="KW-1185">Reference proteome</keyword>
<dbReference type="InterPro" id="IPR011051">
    <property type="entry name" value="RmlC_Cupin_sf"/>
</dbReference>
<evidence type="ECO:0000313" key="3">
    <source>
        <dbReference type="Proteomes" id="UP000631181"/>
    </source>
</evidence>
<dbReference type="CDD" id="cd02234">
    <property type="entry name" value="cupin_BLR7677-like"/>
    <property type="match status" value="1"/>
</dbReference>
<dbReference type="PANTHER" id="PTHR38599:SF1">
    <property type="entry name" value="CUPIN DOMAIN PROTEIN (AFU_ORTHOLOGUE AFUA_3G13620)"/>
    <property type="match status" value="1"/>
</dbReference>
<feature type="domain" description="Cupin type-2" evidence="1">
    <location>
        <begin position="7"/>
        <end position="76"/>
    </location>
</feature>
<protein>
    <recommendedName>
        <fullName evidence="1">Cupin type-2 domain-containing protein</fullName>
    </recommendedName>
</protein>
<dbReference type="OrthoDB" id="5793281at2759"/>
<evidence type="ECO:0000259" key="1">
    <source>
        <dbReference type="Pfam" id="PF07883"/>
    </source>
</evidence>
<dbReference type="AlphaFoldDB" id="A0A8J8VWD4"/>
<reference evidence="2" key="1">
    <citation type="journal article" date="2020" name="Front. Microbiol.">
        <title>Gene regulatory networks of Penicillium echinulatum 2HH and Penicillium oxalicum 114-2 inferred by a computational biology approach.</title>
        <authorList>
            <person name="Lenz A.R."/>
            <person name="Galan-Vasquez E."/>
            <person name="Balbinot E."/>
            <person name="De Abreu F.P."/>
            <person name="De Oliveira N.S."/>
            <person name="Da Rosa L.O."/>
            <person name="De Avila E Silva S."/>
            <person name="Camassola M."/>
            <person name="Dillon A.J.P."/>
            <person name="Perez-Rueda E."/>
        </authorList>
    </citation>
    <scope>NUCLEOTIDE SEQUENCE</scope>
    <source>
        <strain evidence="2">S1M29</strain>
    </source>
</reference>
<dbReference type="Proteomes" id="UP000631181">
    <property type="component" value="Unassembled WGS sequence"/>
</dbReference>
<dbReference type="InterPro" id="IPR014710">
    <property type="entry name" value="RmlC-like_jellyroll"/>
</dbReference>
<organism evidence="2 3">
    <name type="scientific">Penicillium ucsense</name>
    <dbReference type="NCBI Taxonomy" id="2839758"/>
    <lineage>
        <taxon>Eukaryota</taxon>
        <taxon>Fungi</taxon>
        <taxon>Dikarya</taxon>
        <taxon>Ascomycota</taxon>
        <taxon>Pezizomycotina</taxon>
        <taxon>Eurotiomycetes</taxon>
        <taxon>Eurotiomycetidae</taxon>
        <taxon>Eurotiales</taxon>
        <taxon>Aspergillaceae</taxon>
        <taxon>Penicillium</taxon>
    </lineage>
</organism>
<dbReference type="PANTHER" id="PTHR38599">
    <property type="entry name" value="CUPIN DOMAIN PROTEIN (AFU_ORTHOLOGUE AFUA_3G13620)"/>
    <property type="match status" value="1"/>
</dbReference>
<dbReference type="Pfam" id="PF07883">
    <property type="entry name" value="Cupin_2"/>
    <property type="match status" value="1"/>
</dbReference>
<accession>A0A8J8VWD4</accession>
<dbReference type="EMBL" id="WIWV01000158">
    <property type="protein sequence ID" value="KAF7712682.1"/>
    <property type="molecule type" value="Genomic_DNA"/>
</dbReference>
<comment type="caution">
    <text evidence="2">The sequence shown here is derived from an EMBL/GenBank/DDBJ whole genome shotgun (WGS) entry which is preliminary data.</text>
</comment>
<dbReference type="SUPFAM" id="SSF51182">
    <property type="entry name" value="RmlC-like cupins"/>
    <property type="match status" value="1"/>
</dbReference>
<dbReference type="Gene3D" id="2.60.120.10">
    <property type="entry name" value="Jelly Rolls"/>
    <property type="match status" value="1"/>
</dbReference>
<name>A0A8J8VWD4_9EURO</name>
<evidence type="ECO:0000313" key="2">
    <source>
        <dbReference type="EMBL" id="KAF7712682.1"/>
    </source>
</evidence>
<dbReference type="InterPro" id="IPR013096">
    <property type="entry name" value="Cupin_2"/>
</dbReference>
<gene>
    <name evidence="2" type="ORF">PECM_002306</name>
</gene>
<proteinExistence type="predicted"/>
<sequence>MTVVGLIIEYPPKGATPPHRHGGAAVSAYVLKGAVLNRMNEDPIELIEQGDSWHEAPGCHHRISANASQTEAASFFVTVIETDKLEREGVSVLLQYDEEYKEIVARKMQELK</sequence>